<dbReference type="PROSITE" id="PS01174">
    <property type="entry name" value="LIPASE_GDXG_SER"/>
    <property type="match status" value="1"/>
</dbReference>
<evidence type="ECO:0000256" key="1">
    <source>
        <dbReference type="ARBA" id="ARBA00010515"/>
    </source>
</evidence>
<dbReference type="InterPro" id="IPR013094">
    <property type="entry name" value="AB_hydrolase_3"/>
</dbReference>
<dbReference type="AlphaFoldDB" id="A0A077RBF0"/>
<keyword evidence="2 5" id="KW-0378">Hydrolase</keyword>
<comment type="similarity">
    <text evidence="1">Belongs to the 'GDXG' lipolytic enzyme family.</text>
</comment>
<dbReference type="InterPro" id="IPR033140">
    <property type="entry name" value="Lipase_GDXG_put_SER_AS"/>
</dbReference>
<evidence type="ECO:0000313" key="5">
    <source>
        <dbReference type="EMBL" id="CDI56496.1"/>
    </source>
</evidence>
<dbReference type="SUPFAM" id="SSF53474">
    <property type="entry name" value="alpha/beta-Hydrolases"/>
    <property type="match status" value="1"/>
</dbReference>
<protein>
    <submittedName>
        <fullName evidence="5">Alpha beta hydrolase</fullName>
    </submittedName>
</protein>
<feature type="active site" evidence="3">
    <location>
        <position position="151"/>
    </location>
</feature>
<dbReference type="EMBL" id="HG529689">
    <property type="protein sequence ID" value="CDI56496.1"/>
    <property type="molecule type" value="Genomic_DNA"/>
</dbReference>
<reference evidence="5" key="1">
    <citation type="journal article" date="2014" name="Genome Biol. Evol.">
        <title>Gene Loss Rather Than Gene Gain Is Associated with a Host Jump from Monocots to Dicots in the Smut Fungus Melanopsichium pennsylvanicum.</title>
        <authorList>
            <person name="Sharma R."/>
            <person name="Mishra B."/>
            <person name="Runge F."/>
            <person name="Thines M."/>
        </authorList>
    </citation>
    <scope>NUCLEOTIDE SEQUENCE</scope>
    <source>
        <strain evidence="5">4</strain>
    </source>
</reference>
<evidence type="ECO:0000259" key="4">
    <source>
        <dbReference type="Pfam" id="PF07859"/>
    </source>
</evidence>
<dbReference type="Gene3D" id="3.40.50.1820">
    <property type="entry name" value="alpha/beta hydrolase"/>
    <property type="match status" value="1"/>
</dbReference>
<sequence>MGIGNAHQVGPQDFRDLLESYLEGKDRYANKHGVKLDWYLPAFELDFATDSKYFKDWDATRVLRFHPQKSANQDGIIYFNGGGFVSSAMAAHSYTCSVLAHRLNACVYMFPYELAPTGTAASQLPKLTDFYLRVASSARKQGHEVIVAGDSAGGSIAACLPQCIQYFAPLLLDTTLSAQDVDKIQPDQLILISPLTRLNMTKEVEERMAQIHPQDWWLTSSFIKQIIHLWVGSAEKQAATVDHFVSQSSSKEIAESLDETSSHADRPSHRLYNRIVRVI</sequence>
<proteinExistence type="inferred from homology"/>
<evidence type="ECO:0000256" key="2">
    <source>
        <dbReference type="ARBA" id="ARBA00022801"/>
    </source>
</evidence>
<name>A0A077RBF0_9BASI</name>
<dbReference type="PANTHER" id="PTHR48081">
    <property type="entry name" value="AB HYDROLASE SUPERFAMILY PROTEIN C4A8.06C"/>
    <property type="match status" value="1"/>
</dbReference>
<feature type="domain" description="Alpha/beta hydrolase fold-3" evidence="4">
    <location>
        <begin position="76"/>
        <end position="237"/>
    </location>
</feature>
<dbReference type="InterPro" id="IPR029058">
    <property type="entry name" value="AB_hydrolase_fold"/>
</dbReference>
<dbReference type="InterPro" id="IPR050300">
    <property type="entry name" value="GDXG_lipolytic_enzyme"/>
</dbReference>
<accession>A0A077RBF0</accession>
<dbReference type="GO" id="GO:0016787">
    <property type="term" value="F:hydrolase activity"/>
    <property type="evidence" value="ECO:0007669"/>
    <property type="project" value="UniProtKB-KW"/>
</dbReference>
<dbReference type="PANTHER" id="PTHR48081:SF8">
    <property type="entry name" value="ALPHA_BETA HYDROLASE FOLD-3 DOMAIN-CONTAINING PROTEIN-RELATED"/>
    <property type="match status" value="1"/>
</dbReference>
<organism evidence="5">
    <name type="scientific">Melanopsichium pennsylvanicum 4</name>
    <dbReference type="NCBI Taxonomy" id="1398559"/>
    <lineage>
        <taxon>Eukaryota</taxon>
        <taxon>Fungi</taxon>
        <taxon>Dikarya</taxon>
        <taxon>Basidiomycota</taxon>
        <taxon>Ustilaginomycotina</taxon>
        <taxon>Ustilaginomycetes</taxon>
        <taxon>Ustilaginales</taxon>
        <taxon>Ustilaginaceae</taxon>
        <taxon>Melanopsichium</taxon>
    </lineage>
</organism>
<dbReference type="Pfam" id="PF07859">
    <property type="entry name" value="Abhydrolase_3"/>
    <property type="match status" value="1"/>
</dbReference>
<evidence type="ECO:0000256" key="3">
    <source>
        <dbReference type="PROSITE-ProRule" id="PRU10038"/>
    </source>
</evidence>